<dbReference type="EMBL" id="BOQP01000052">
    <property type="protein sequence ID" value="GIM83094.1"/>
    <property type="molecule type" value="Genomic_DNA"/>
</dbReference>
<proteinExistence type="predicted"/>
<gene>
    <name evidence="1" type="ORF">Aco04nite_84910</name>
</gene>
<keyword evidence="2" id="KW-1185">Reference proteome</keyword>
<evidence type="ECO:0008006" key="3">
    <source>
        <dbReference type="Google" id="ProtNLM"/>
    </source>
</evidence>
<reference evidence="1" key="1">
    <citation type="submission" date="2021-03" db="EMBL/GenBank/DDBJ databases">
        <title>Whole genome shotgun sequence of Actinoplanes consettensis NBRC 14913.</title>
        <authorList>
            <person name="Komaki H."/>
            <person name="Tamura T."/>
        </authorList>
    </citation>
    <scope>NUCLEOTIDE SEQUENCE</scope>
    <source>
        <strain evidence="1">NBRC 14913</strain>
    </source>
</reference>
<dbReference type="AlphaFoldDB" id="A0A919T147"/>
<evidence type="ECO:0000313" key="1">
    <source>
        <dbReference type="EMBL" id="GIM83094.1"/>
    </source>
</evidence>
<name>A0A919T147_9ACTN</name>
<protein>
    <recommendedName>
        <fullName evidence="3">Peptidase MA-like domain-containing protein</fullName>
    </recommendedName>
</protein>
<evidence type="ECO:0000313" key="2">
    <source>
        <dbReference type="Proteomes" id="UP000680865"/>
    </source>
</evidence>
<organism evidence="1 2">
    <name type="scientific">Winogradskya consettensis</name>
    <dbReference type="NCBI Taxonomy" id="113560"/>
    <lineage>
        <taxon>Bacteria</taxon>
        <taxon>Bacillati</taxon>
        <taxon>Actinomycetota</taxon>
        <taxon>Actinomycetes</taxon>
        <taxon>Micromonosporales</taxon>
        <taxon>Micromonosporaceae</taxon>
        <taxon>Winogradskya</taxon>
    </lineage>
</organism>
<sequence length="417" mass="45136">MAAILVLCGGALVVQKWYTGMRGDQEAAEVAAWATEQATLGSWPEARKVLAAQATALVSGDEAGWMAAVDASQPELQGYYQRLYATMRELGVTGWSYFSDYEPLENFGTSEIQANVTVSYCLGVLDCPRTSPAEDTLHLELATVTQKLVLDKRDGAYKIIESQQTGKTQPPWQNTELTFATGDRVVVAAPASERGRLPEVVAAADKAAAEADKFARYTGVKPGKYHLYLAGDKEWGSWYGGEKETYAVGYAHATGTVGTDVVLEMSAMDDAGQLAQALRHEFGHVVTLNGADLSGELILDLNQWLKEGVADYIGLLPRNKVDYGRIAALRGKPLPKDIRVDQLTEGATSADAARLYGYGYLAVNCMATKYGEARTMTFVNAALRQHKTNDAAAHQAFGVLFSKVNSTCLSYFRTIVG</sequence>
<comment type="caution">
    <text evidence="1">The sequence shown here is derived from an EMBL/GenBank/DDBJ whole genome shotgun (WGS) entry which is preliminary data.</text>
</comment>
<dbReference type="Proteomes" id="UP000680865">
    <property type="component" value="Unassembled WGS sequence"/>
</dbReference>
<accession>A0A919T147</accession>